<reference evidence="2 3" key="1">
    <citation type="submission" date="2019-09" db="EMBL/GenBank/DDBJ databases">
        <title>The complete genome of Methanoplanus sp. FWC-SCC4.</title>
        <authorList>
            <person name="Chen S.-C."/>
            <person name="Zhou Y.-Z."/>
            <person name="Lai M.-C."/>
        </authorList>
    </citation>
    <scope>NUCLEOTIDE SEQUENCE [LARGE SCALE GENOMIC DNA]</scope>
    <source>
        <strain evidence="2 3">FWC-SCC4</strain>
    </source>
</reference>
<dbReference type="RefSeq" id="WP_317137098.1">
    <property type="nucleotide sequence ID" value="NZ_CP043875.1"/>
</dbReference>
<name>A0AA97FBJ7_9EURY</name>
<dbReference type="Proteomes" id="UP001301797">
    <property type="component" value="Chromosome"/>
</dbReference>
<gene>
    <name evidence="2" type="ORF">F1737_01920</name>
</gene>
<dbReference type="PANTHER" id="PTHR36928:SF1">
    <property type="entry name" value="PHOSPHATASE YCDX-RELATED"/>
    <property type="match status" value="1"/>
</dbReference>
<evidence type="ECO:0000313" key="3">
    <source>
        <dbReference type="Proteomes" id="UP001301797"/>
    </source>
</evidence>
<dbReference type="PANTHER" id="PTHR36928">
    <property type="entry name" value="PHOSPHATASE YCDX-RELATED"/>
    <property type="match status" value="1"/>
</dbReference>
<protein>
    <submittedName>
        <fullName evidence="2">Histidinol phosphate phosphatase domain-containing protein</fullName>
    </submittedName>
</protein>
<dbReference type="Pfam" id="PF02811">
    <property type="entry name" value="PHP"/>
    <property type="match status" value="1"/>
</dbReference>
<accession>A0AA97FBJ7</accession>
<evidence type="ECO:0000259" key="1">
    <source>
        <dbReference type="SMART" id="SM00481"/>
    </source>
</evidence>
<dbReference type="InterPro" id="IPR050243">
    <property type="entry name" value="PHP_phosphatase"/>
</dbReference>
<evidence type="ECO:0000313" key="2">
    <source>
        <dbReference type="EMBL" id="WOF15527.1"/>
    </source>
</evidence>
<dbReference type="NCBIfam" id="NF004981">
    <property type="entry name" value="PRK06361.1"/>
    <property type="match status" value="1"/>
</dbReference>
<dbReference type="SMART" id="SM00481">
    <property type="entry name" value="POLIIIAc"/>
    <property type="match status" value="1"/>
</dbReference>
<sequence length="213" mass="22762">MYDLHTHTTISDGELIPTELVRRAAVLGYKTLAITDHVDASNISEAIKGINAIKISAGHYGVRLLSGVEITHVPPKEIAELAKRARNEGADIVVVHGETVVEPVCPGTNMAACRCSDVDILAHPGLLTEEEACEARINNVALEITSRGGHNRTNGHVYRVAKVSGCNILVNSDTHGPDDLMTETARKSVAIGCGMTPGEAENILSDKALDHFR</sequence>
<dbReference type="SUPFAM" id="SSF89550">
    <property type="entry name" value="PHP domain-like"/>
    <property type="match status" value="1"/>
</dbReference>
<dbReference type="EMBL" id="CP043875">
    <property type="protein sequence ID" value="WOF15527.1"/>
    <property type="molecule type" value="Genomic_DNA"/>
</dbReference>
<dbReference type="KEGG" id="mefw:F1737_01920"/>
<dbReference type="InterPro" id="IPR003141">
    <property type="entry name" value="Pol/His_phosphatase_N"/>
</dbReference>
<dbReference type="AlphaFoldDB" id="A0AA97FBJ7"/>
<dbReference type="GeneID" id="85228887"/>
<organism evidence="2 3">
    <name type="scientific">Methanochimaera problematica</name>
    <dbReference type="NCBI Taxonomy" id="2609417"/>
    <lineage>
        <taxon>Archaea</taxon>
        <taxon>Methanobacteriati</taxon>
        <taxon>Methanobacteriota</taxon>
        <taxon>Stenosarchaea group</taxon>
        <taxon>Methanomicrobia</taxon>
        <taxon>Methanomicrobiales</taxon>
        <taxon>Methanomicrobiaceae</taxon>
        <taxon>Methanochimaera</taxon>
    </lineage>
</organism>
<dbReference type="GO" id="GO:0005829">
    <property type="term" value="C:cytosol"/>
    <property type="evidence" value="ECO:0007669"/>
    <property type="project" value="TreeGrafter"/>
</dbReference>
<dbReference type="GO" id="GO:0042578">
    <property type="term" value="F:phosphoric ester hydrolase activity"/>
    <property type="evidence" value="ECO:0007669"/>
    <property type="project" value="TreeGrafter"/>
</dbReference>
<dbReference type="InterPro" id="IPR016195">
    <property type="entry name" value="Pol/histidinol_Pase-like"/>
</dbReference>
<proteinExistence type="predicted"/>
<feature type="domain" description="Polymerase/histidinol phosphatase N-terminal" evidence="1">
    <location>
        <begin position="2"/>
        <end position="74"/>
    </location>
</feature>
<keyword evidence="3" id="KW-1185">Reference proteome</keyword>
<dbReference type="InterPro" id="IPR004013">
    <property type="entry name" value="PHP_dom"/>
</dbReference>
<dbReference type="Gene3D" id="3.20.20.140">
    <property type="entry name" value="Metal-dependent hydrolases"/>
    <property type="match status" value="1"/>
</dbReference>
<dbReference type="GO" id="GO:0008270">
    <property type="term" value="F:zinc ion binding"/>
    <property type="evidence" value="ECO:0007669"/>
    <property type="project" value="TreeGrafter"/>
</dbReference>